<dbReference type="Gene3D" id="3.40.630.30">
    <property type="match status" value="1"/>
</dbReference>
<dbReference type="InterPro" id="IPR000182">
    <property type="entry name" value="GNAT_dom"/>
</dbReference>
<organism evidence="4 5">
    <name type="scientific">Solimonas terrae</name>
    <dbReference type="NCBI Taxonomy" id="1396819"/>
    <lineage>
        <taxon>Bacteria</taxon>
        <taxon>Pseudomonadati</taxon>
        <taxon>Pseudomonadota</taxon>
        <taxon>Gammaproteobacteria</taxon>
        <taxon>Nevskiales</taxon>
        <taxon>Nevskiaceae</taxon>
        <taxon>Solimonas</taxon>
    </lineage>
</organism>
<evidence type="ECO:0000256" key="2">
    <source>
        <dbReference type="ARBA" id="ARBA00023315"/>
    </source>
</evidence>
<dbReference type="RefSeq" id="WP_166257668.1">
    <property type="nucleotide sequence ID" value="NZ_JAAMOW010000006.1"/>
</dbReference>
<dbReference type="PROSITE" id="PS51186">
    <property type="entry name" value="GNAT"/>
    <property type="match status" value="1"/>
</dbReference>
<dbReference type="SUPFAM" id="SSF55729">
    <property type="entry name" value="Acyl-CoA N-acyltransferases (Nat)"/>
    <property type="match status" value="1"/>
</dbReference>
<evidence type="ECO:0000256" key="1">
    <source>
        <dbReference type="ARBA" id="ARBA00022679"/>
    </source>
</evidence>
<dbReference type="EMBL" id="JAAMOW010000006">
    <property type="protein sequence ID" value="NGY05688.1"/>
    <property type="molecule type" value="Genomic_DNA"/>
</dbReference>
<protein>
    <submittedName>
        <fullName evidence="4">GNAT family N-acetyltransferase</fullName>
    </submittedName>
</protein>
<sequence length="151" mass="17067">MEIRVDDLRGSEIIQLLLDHRQSMTLHSPPESIHALDLDGLRQPEITFWSVWRDGALLGCGALKQLDAAHGEIKSMRTVSAHLRQGVAARLMEHLLDEARRRAYRRLSLETGSAAAFRPAHALYARFGFSFCGPFANYIEDPYSVFMTRSL</sequence>
<evidence type="ECO:0000313" key="4">
    <source>
        <dbReference type="EMBL" id="NGY05688.1"/>
    </source>
</evidence>
<feature type="domain" description="N-acetyltransferase" evidence="3">
    <location>
        <begin position="3"/>
        <end position="151"/>
    </location>
</feature>
<gene>
    <name evidence="4" type="ORF">G7Y85_13015</name>
</gene>
<keyword evidence="5" id="KW-1185">Reference proteome</keyword>
<evidence type="ECO:0000313" key="5">
    <source>
        <dbReference type="Proteomes" id="UP000472676"/>
    </source>
</evidence>
<reference evidence="4 5" key="1">
    <citation type="journal article" date="2014" name="Int. J. Syst. Evol. Microbiol.">
        <title>Solimonas terrae sp. nov., isolated from soil.</title>
        <authorList>
            <person name="Kim S.J."/>
            <person name="Moon J.Y."/>
            <person name="Weon H.Y."/>
            <person name="Ahn J.H."/>
            <person name="Chen W.M."/>
            <person name="Kwon S.W."/>
        </authorList>
    </citation>
    <scope>NUCLEOTIDE SEQUENCE [LARGE SCALE GENOMIC DNA]</scope>
    <source>
        <strain evidence="4 5">KIS83-12</strain>
    </source>
</reference>
<name>A0A6M2BT83_9GAMM</name>
<dbReference type="InterPro" id="IPR050832">
    <property type="entry name" value="Bact_Acetyltransf"/>
</dbReference>
<dbReference type="GO" id="GO:0016747">
    <property type="term" value="F:acyltransferase activity, transferring groups other than amino-acyl groups"/>
    <property type="evidence" value="ECO:0007669"/>
    <property type="project" value="InterPro"/>
</dbReference>
<keyword evidence="2" id="KW-0012">Acyltransferase</keyword>
<dbReference type="AlphaFoldDB" id="A0A6M2BT83"/>
<proteinExistence type="predicted"/>
<evidence type="ECO:0000259" key="3">
    <source>
        <dbReference type="PROSITE" id="PS51186"/>
    </source>
</evidence>
<keyword evidence="1 4" id="KW-0808">Transferase</keyword>
<dbReference type="Proteomes" id="UP000472676">
    <property type="component" value="Unassembled WGS sequence"/>
</dbReference>
<dbReference type="Pfam" id="PF00583">
    <property type="entry name" value="Acetyltransf_1"/>
    <property type="match status" value="1"/>
</dbReference>
<dbReference type="InterPro" id="IPR016181">
    <property type="entry name" value="Acyl_CoA_acyltransferase"/>
</dbReference>
<dbReference type="CDD" id="cd04301">
    <property type="entry name" value="NAT_SF"/>
    <property type="match status" value="1"/>
</dbReference>
<accession>A0A6M2BT83</accession>
<dbReference type="PANTHER" id="PTHR43877">
    <property type="entry name" value="AMINOALKYLPHOSPHONATE N-ACETYLTRANSFERASE-RELATED-RELATED"/>
    <property type="match status" value="1"/>
</dbReference>
<comment type="caution">
    <text evidence="4">The sequence shown here is derived from an EMBL/GenBank/DDBJ whole genome shotgun (WGS) entry which is preliminary data.</text>
</comment>
<dbReference type="PANTHER" id="PTHR43877:SF5">
    <property type="entry name" value="BLL8307 PROTEIN"/>
    <property type="match status" value="1"/>
</dbReference>